<evidence type="ECO:0000313" key="1">
    <source>
        <dbReference type="EMBL" id="ABG33309.1"/>
    </source>
</evidence>
<evidence type="ECO:0000313" key="2">
    <source>
        <dbReference type="Proteomes" id="UP000007029"/>
    </source>
</evidence>
<dbReference type="AlphaFoldDB" id="Q161N4"/>
<dbReference type="OrthoDB" id="7916272at2"/>
<dbReference type="KEGG" id="rde:RD1_3847"/>
<protein>
    <submittedName>
        <fullName evidence="1">Uncharacterized protein</fullName>
    </submittedName>
</protein>
<dbReference type="HOGENOM" id="CLU_159259_0_0_5"/>
<keyword evidence="2" id="KW-1185">Reference proteome</keyword>
<dbReference type="Proteomes" id="UP000007029">
    <property type="component" value="Chromosome"/>
</dbReference>
<dbReference type="eggNOG" id="ENOG5033DW2">
    <property type="taxonomic scope" value="Bacteria"/>
</dbReference>
<reference evidence="1 2" key="1">
    <citation type="journal article" date="2007" name="J. Bacteriol.">
        <title>The complete genome sequence of Roseobacter denitrificans reveals a mixotrophic rather than photosynthetic metabolism.</title>
        <authorList>
            <person name="Swingley W.D."/>
            <person name="Sadekar S."/>
            <person name="Mastrian S.D."/>
            <person name="Matthies H.J."/>
            <person name="Hao J."/>
            <person name="Ramos H."/>
            <person name="Acharya C.R."/>
            <person name="Conrad A.L."/>
            <person name="Taylor H.L."/>
            <person name="Dejesa L.C."/>
            <person name="Shah M.K."/>
            <person name="O'huallachain M.E."/>
            <person name="Lince M.T."/>
            <person name="Blankenship R.E."/>
            <person name="Beatty J.T."/>
            <person name="Touchman J.W."/>
        </authorList>
    </citation>
    <scope>NUCLEOTIDE SEQUENCE [LARGE SCALE GENOMIC DNA]</scope>
    <source>
        <strain evidence="2">ATCC 33942 / OCh 114</strain>
    </source>
</reference>
<dbReference type="EMBL" id="CP000362">
    <property type="protein sequence ID" value="ABG33309.1"/>
    <property type="molecule type" value="Genomic_DNA"/>
</dbReference>
<sequence length="87" mass="9118">MSDPFKHHSPGLNAPAFGAFEITPDDATPLLHVTRAVYVGAEGNLTVTMAHGQTVNLASVQPGMIYPLRCTVVHQTGTTASGIVGLY</sequence>
<organism evidence="1 2">
    <name type="scientific">Roseobacter denitrificans (strain ATCC 33942 / OCh 114)</name>
    <name type="common">Erythrobacter sp. (strain OCh 114)</name>
    <name type="synonym">Roseobacter denitrificans</name>
    <dbReference type="NCBI Taxonomy" id="375451"/>
    <lineage>
        <taxon>Bacteria</taxon>
        <taxon>Pseudomonadati</taxon>
        <taxon>Pseudomonadota</taxon>
        <taxon>Alphaproteobacteria</taxon>
        <taxon>Rhodobacterales</taxon>
        <taxon>Roseobacteraceae</taxon>
        <taxon>Roseobacter</taxon>
    </lineage>
</organism>
<accession>Q161N4</accession>
<name>Q161N4_ROSDO</name>
<dbReference type="RefSeq" id="WP_011569920.1">
    <property type="nucleotide sequence ID" value="NC_008209.1"/>
</dbReference>
<proteinExistence type="predicted"/>
<dbReference type="STRING" id="375451.RD1_3847"/>
<gene>
    <name evidence="1" type="ordered locus">RD1_3847</name>
</gene>